<comment type="caution">
    <text evidence="2">The sequence shown here is derived from an EMBL/GenBank/DDBJ whole genome shotgun (WGS) entry which is preliminary data.</text>
</comment>
<name>A0A1V4A2Y1_9ACTN</name>
<dbReference type="AlphaFoldDB" id="A0A1V4A2Y1"/>
<dbReference type="STRING" id="83656.B1H18_25325"/>
<protein>
    <submittedName>
        <fullName evidence="2">Uncharacterized protein</fullName>
    </submittedName>
</protein>
<sequence>MTAKASVTASTPFSVRLALVTGAMEVHLRRRFPRLMWALVPRPAVRDKPFAELQRLESEPEFREVFSAQLDAAIIARWAERAAESDALLGNTEATTEQPPPPGPPPVTENVARDEDDRRRSPAVLDPRHPLRPVRGGTANRLRLHPGAIALDRRPDGPRPAQPAHRSHRPPGNGHL</sequence>
<reference evidence="2 3" key="1">
    <citation type="submission" date="2017-02" db="EMBL/GenBank/DDBJ databases">
        <title>Draft Genome Sequence of Streptomyces tsukubaensis F601, a Producer of the immunosuppressant tacrolimus FK506.</title>
        <authorList>
            <person name="Zong G."/>
            <person name="Zhong C."/>
            <person name="Fu J."/>
            <person name="Qin R."/>
            <person name="Cao G."/>
        </authorList>
    </citation>
    <scope>NUCLEOTIDE SEQUENCE [LARGE SCALE GENOMIC DNA]</scope>
    <source>
        <strain evidence="2 3">F601</strain>
    </source>
</reference>
<gene>
    <name evidence="2" type="ORF">B1H18_25325</name>
</gene>
<proteinExistence type="predicted"/>
<organism evidence="2 3">
    <name type="scientific">Streptomyces tsukubensis</name>
    <dbReference type="NCBI Taxonomy" id="83656"/>
    <lineage>
        <taxon>Bacteria</taxon>
        <taxon>Bacillati</taxon>
        <taxon>Actinomycetota</taxon>
        <taxon>Actinomycetes</taxon>
        <taxon>Kitasatosporales</taxon>
        <taxon>Streptomycetaceae</taxon>
        <taxon>Streptomyces</taxon>
    </lineage>
</organism>
<dbReference type="RefSeq" id="WP_107502976.1">
    <property type="nucleotide sequence ID" value="NZ_CP045178.1"/>
</dbReference>
<evidence type="ECO:0000256" key="1">
    <source>
        <dbReference type="SAM" id="MobiDB-lite"/>
    </source>
</evidence>
<feature type="compositionally biased region" description="Basic and acidic residues" evidence="1">
    <location>
        <begin position="111"/>
        <end position="120"/>
    </location>
</feature>
<dbReference type="Proteomes" id="UP000190539">
    <property type="component" value="Unassembled WGS sequence"/>
</dbReference>
<dbReference type="EMBL" id="MVFC01000027">
    <property type="protein sequence ID" value="OON74411.1"/>
    <property type="molecule type" value="Genomic_DNA"/>
</dbReference>
<accession>A0A1V4A2Y1</accession>
<feature type="compositionally biased region" description="Pro residues" evidence="1">
    <location>
        <begin position="98"/>
        <end position="107"/>
    </location>
</feature>
<keyword evidence="3" id="KW-1185">Reference proteome</keyword>
<evidence type="ECO:0000313" key="3">
    <source>
        <dbReference type="Proteomes" id="UP000190539"/>
    </source>
</evidence>
<evidence type="ECO:0000313" key="2">
    <source>
        <dbReference type="EMBL" id="OON74411.1"/>
    </source>
</evidence>
<feature type="region of interest" description="Disordered" evidence="1">
    <location>
        <begin position="86"/>
        <end position="176"/>
    </location>
</feature>
<dbReference type="OrthoDB" id="4284960at2"/>